<dbReference type="SUPFAM" id="SSF50104">
    <property type="entry name" value="Translation proteins SH3-like domain"/>
    <property type="match status" value="1"/>
</dbReference>
<dbReference type="InterPro" id="IPR013852">
    <property type="entry name" value="Transl_elong_P/YeiP_CS"/>
</dbReference>
<dbReference type="EMBL" id="JASCXX010000016">
    <property type="protein sequence ID" value="MDI6450118.1"/>
    <property type="molecule type" value="Genomic_DNA"/>
</dbReference>
<dbReference type="Gene3D" id="2.30.30.30">
    <property type="match status" value="1"/>
</dbReference>
<evidence type="ECO:0000256" key="8">
    <source>
        <dbReference type="NCBIfam" id="TIGR00038"/>
    </source>
</evidence>
<dbReference type="SUPFAM" id="SSF50249">
    <property type="entry name" value="Nucleic acid-binding proteins"/>
    <property type="match status" value="2"/>
</dbReference>
<dbReference type="Pfam" id="PF01132">
    <property type="entry name" value="EFP"/>
    <property type="match status" value="1"/>
</dbReference>
<dbReference type="PANTHER" id="PTHR30053:SF12">
    <property type="entry name" value="ELONGATION FACTOR P (EF-P) FAMILY PROTEIN"/>
    <property type="match status" value="1"/>
</dbReference>
<dbReference type="NCBIfam" id="TIGR00038">
    <property type="entry name" value="efp"/>
    <property type="match status" value="1"/>
</dbReference>
<evidence type="ECO:0000313" key="12">
    <source>
        <dbReference type="EMBL" id="MDI6450118.1"/>
    </source>
</evidence>
<reference evidence="12" key="1">
    <citation type="submission" date="2023-05" db="EMBL/GenBank/DDBJ databases">
        <title>Anaerotaeda fermentans gen. nov., sp. nov., a novel anaerobic planctomycete of the new family within the order Sedimentisphaerales isolated from Taman Peninsula, Russia.</title>
        <authorList>
            <person name="Khomyakova M.A."/>
            <person name="Merkel A.Y."/>
            <person name="Slobodkin A.I."/>
        </authorList>
    </citation>
    <scope>NUCLEOTIDE SEQUENCE</scope>
    <source>
        <strain evidence="12">M17dextr</strain>
    </source>
</reference>
<comment type="caution">
    <text evidence="12">The sequence shown here is derived from an EMBL/GenBank/DDBJ whole genome shotgun (WGS) entry which is preliminary data.</text>
</comment>
<dbReference type="NCBIfam" id="NF001810">
    <property type="entry name" value="PRK00529.1"/>
    <property type="match status" value="1"/>
</dbReference>
<comment type="pathway">
    <text evidence="2 7">Protein biosynthesis; polypeptide chain elongation.</text>
</comment>
<dbReference type="SMART" id="SM00841">
    <property type="entry name" value="Elong-fact-P_C"/>
    <property type="match status" value="1"/>
</dbReference>
<proteinExistence type="inferred from homology"/>
<name>A0AAW6U4H6_9BACT</name>
<evidence type="ECO:0000256" key="3">
    <source>
        <dbReference type="ARBA" id="ARBA00009479"/>
    </source>
</evidence>
<evidence type="ECO:0000256" key="1">
    <source>
        <dbReference type="ARBA" id="ARBA00004496"/>
    </source>
</evidence>
<dbReference type="RefSeq" id="WP_349245527.1">
    <property type="nucleotide sequence ID" value="NZ_JASCXX010000016.1"/>
</dbReference>
<protein>
    <recommendedName>
        <fullName evidence="7 8">Elongation factor P</fullName>
        <shortName evidence="7">EF-P</shortName>
    </recommendedName>
</protein>
<dbReference type="InterPro" id="IPR014722">
    <property type="entry name" value="Rib_uL2_dom2"/>
</dbReference>
<dbReference type="InterPro" id="IPR008991">
    <property type="entry name" value="Translation_prot_SH3-like_sf"/>
</dbReference>
<feature type="domain" description="Translation elongation factor P/YeiP central" evidence="11">
    <location>
        <begin position="66"/>
        <end position="120"/>
    </location>
</feature>
<keyword evidence="4 7" id="KW-0963">Cytoplasm</keyword>
<dbReference type="InterPro" id="IPR012340">
    <property type="entry name" value="NA-bd_OB-fold"/>
</dbReference>
<dbReference type="InterPro" id="IPR013185">
    <property type="entry name" value="Transl_elong_KOW-like"/>
</dbReference>
<gene>
    <name evidence="7 12" type="primary">efp</name>
    <name evidence="12" type="ORF">QJ522_13750</name>
</gene>
<dbReference type="HAMAP" id="MF_00141">
    <property type="entry name" value="EF_P"/>
    <property type="match status" value="1"/>
</dbReference>
<dbReference type="InterPro" id="IPR015365">
    <property type="entry name" value="Elong-fact-P_C"/>
</dbReference>
<evidence type="ECO:0000259" key="10">
    <source>
        <dbReference type="SMART" id="SM00841"/>
    </source>
</evidence>
<dbReference type="Pfam" id="PF08207">
    <property type="entry name" value="EFP_N"/>
    <property type="match status" value="1"/>
</dbReference>
<keyword evidence="13" id="KW-1185">Reference proteome</keyword>
<dbReference type="CDD" id="cd04470">
    <property type="entry name" value="S1_EF-P_repeat_1"/>
    <property type="match status" value="1"/>
</dbReference>
<keyword evidence="5 7" id="KW-0251">Elongation factor</keyword>
<accession>A0AAW6U4H6</accession>
<feature type="domain" description="Elongation factor P C-terminal" evidence="10">
    <location>
        <begin position="128"/>
        <end position="183"/>
    </location>
</feature>
<dbReference type="PROSITE" id="PS01275">
    <property type="entry name" value="EFP"/>
    <property type="match status" value="1"/>
</dbReference>
<dbReference type="AlphaFoldDB" id="A0AAW6U4H6"/>
<dbReference type="GO" id="GO:0003746">
    <property type="term" value="F:translation elongation factor activity"/>
    <property type="evidence" value="ECO:0007669"/>
    <property type="project" value="UniProtKB-UniRule"/>
</dbReference>
<dbReference type="InterPro" id="IPR020599">
    <property type="entry name" value="Transl_elong_fac_P/YeiP"/>
</dbReference>
<comment type="subcellular location">
    <subcellularLocation>
        <location evidence="1 7">Cytoplasm</location>
    </subcellularLocation>
</comment>
<dbReference type="FunFam" id="2.40.50.140:FF:000009">
    <property type="entry name" value="Elongation factor P"/>
    <property type="match status" value="1"/>
</dbReference>
<dbReference type="InterPro" id="IPR011768">
    <property type="entry name" value="Transl_elongation_fac_P"/>
</dbReference>
<dbReference type="InterPro" id="IPR001059">
    <property type="entry name" value="Transl_elong_P/YeiP_cen"/>
</dbReference>
<evidence type="ECO:0000256" key="9">
    <source>
        <dbReference type="RuleBase" id="RU004389"/>
    </source>
</evidence>
<comment type="similarity">
    <text evidence="3 7 9">Belongs to the elongation factor P family.</text>
</comment>
<dbReference type="SMART" id="SM01185">
    <property type="entry name" value="EFP"/>
    <property type="match status" value="1"/>
</dbReference>
<dbReference type="Pfam" id="PF09285">
    <property type="entry name" value="Elong-fact-P_C"/>
    <property type="match status" value="1"/>
</dbReference>
<comment type="function">
    <text evidence="7">Involved in peptide bond synthesis. Stimulates efficient translation and peptide-bond synthesis on native or reconstituted 70S ribosomes in vitro. Probably functions indirectly by altering the affinity of the ribosome for aminoacyl-tRNA, thus increasing their reactivity as acceptors for peptidyl transferase.</text>
</comment>
<evidence type="ECO:0000256" key="5">
    <source>
        <dbReference type="ARBA" id="ARBA00022768"/>
    </source>
</evidence>
<dbReference type="GO" id="GO:0043043">
    <property type="term" value="P:peptide biosynthetic process"/>
    <property type="evidence" value="ECO:0007669"/>
    <property type="project" value="InterPro"/>
</dbReference>
<evidence type="ECO:0000256" key="4">
    <source>
        <dbReference type="ARBA" id="ARBA00022490"/>
    </source>
</evidence>
<evidence type="ECO:0000259" key="11">
    <source>
        <dbReference type="SMART" id="SM01185"/>
    </source>
</evidence>
<sequence>MKASDMRPGMAFMIDDQLCVCAQATHVTPGNLRAFVQAKLRRLSDGVMVEKRLRSTEDVEQTFLDRRDMEYLYSDGTGHILMDNKTYDQITVSDEVVGEAIQYFKPNTTITVAVHNGTVVSLELPNTVELEVTDTEPGIKGATATKQMKEATLETGLKTRVPPFINIGDVIRVSTADGSYLNRAKE</sequence>
<evidence type="ECO:0000256" key="6">
    <source>
        <dbReference type="ARBA" id="ARBA00022917"/>
    </source>
</evidence>
<dbReference type="PIRSF" id="PIRSF005901">
    <property type="entry name" value="EF-P"/>
    <property type="match status" value="1"/>
</dbReference>
<evidence type="ECO:0000256" key="7">
    <source>
        <dbReference type="HAMAP-Rule" id="MF_00141"/>
    </source>
</evidence>
<dbReference type="CDD" id="cd05794">
    <property type="entry name" value="S1_EF-P_repeat_2"/>
    <property type="match status" value="1"/>
</dbReference>
<evidence type="ECO:0000256" key="2">
    <source>
        <dbReference type="ARBA" id="ARBA00004815"/>
    </source>
</evidence>
<dbReference type="PANTHER" id="PTHR30053">
    <property type="entry name" value="ELONGATION FACTOR P"/>
    <property type="match status" value="1"/>
</dbReference>
<dbReference type="Proteomes" id="UP001431776">
    <property type="component" value="Unassembled WGS sequence"/>
</dbReference>
<dbReference type="FunFam" id="2.40.50.140:FF:000004">
    <property type="entry name" value="Elongation factor P"/>
    <property type="match status" value="1"/>
</dbReference>
<dbReference type="GO" id="GO:0005829">
    <property type="term" value="C:cytosol"/>
    <property type="evidence" value="ECO:0007669"/>
    <property type="project" value="UniProtKB-ARBA"/>
</dbReference>
<keyword evidence="6 7" id="KW-0648">Protein biosynthesis</keyword>
<dbReference type="Gene3D" id="2.40.50.140">
    <property type="entry name" value="Nucleic acid-binding proteins"/>
    <property type="match status" value="2"/>
</dbReference>
<organism evidence="12 13">
    <name type="scientific">Anaerobaca lacustris</name>
    <dbReference type="NCBI Taxonomy" id="3044600"/>
    <lineage>
        <taxon>Bacteria</taxon>
        <taxon>Pseudomonadati</taxon>
        <taxon>Planctomycetota</taxon>
        <taxon>Phycisphaerae</taxon>
        <taxon>Sedimentisphaerales</taxon>
        <taxon>Anaerobacaceae</taxon>
        <taxon>Anaerobaca</taxon>
    </lineage>
</organism>
<evidence type="ECO:0000313" key="13">
    <source>
        <dbReference type="Proteomes" id="UP001431776"/>
    </source>
</evidence>